<evidence type="ECO:0000259" key="1">
    <source>
        <dbReference type="Pfam" id="PF00144"/>
    </source>
</evidence>
<reference evidence="2 3" key="1">
    <citation type="submission" date="2024-02" db="EMBL/GenBank/DDBJ databases">
        <title>Herpetosiphon gulosus NBRC 112829.</title>
        <authorList>
            <person name="Ichikawa N."/>
            <person name="Katano-Makiyama Y."/>
            <person name="Hidaka K."/>
        </authorList>
    </citation>
    <scope>NUCLEOTIDE SEQUENCE [LARGE SCALE GENOMIC DNA]</scope>
    <source>
        <strain evidence="2 3">NBRC 112829</strain>
    </source>
</reference>
<dbReference type="PANTHER" id="PTHR43283">
    <property type="entry name" value="BETA-LACTAMASE-RELATED"/>
    <property type="match status" value="1"/>
</dbReference>
<gene>
    <name evidence="2" type="primary">nylB'</name>
    <name evidence="2" type="ORF">Hgul01_02222</name>
</gene>
<accession>A0ABP9WZ08</accession>
<dbReference type="SUPFAM" id="SSF56601">
    <property type="entry name" value="beta-lactamase/transpeptidase-like"/>
    <property type="match status" value="1"/>
</dbReference>
<dbReference type="InterPro" id="IPR001466">
    <property type="entry name" value="Beta-lactam-related"/>
</dbReference>
<dbReference type="Proteomes" id="UP001428290">
    <property type="component" value="Unassembled WGS sequence"/>
</dbReference>
<comment type="caution">
    <text evidence="2">The sequence shown here is derived from an EMBL/GenBank/DDBJ whole genome shotgun (WGS) entry which is preliminary data.</text>
</comment>
<dbReference type="EMBL" id="BAABRU010000007">
    <property type="protein sequence ID" value="GAA5528422.1"/>
    <property type="molecule type" value="Genomic_DNA"/>
</dbReference>
<proteinExistence type="predicted"/>
<dbReference type="Pfam" id="PF00144">
    <property type="entry name" value="Beta-lactamase"/>
    <property type="match status" value="1"/>
</dbReference>
<name>A0ABP9WZ08_9CHLR</name>
<dbReference type="GO" id="GO:0016787">
    <property type="term" value="F:hydrolase activity"/>
    <property type="evidence" value="ECO:0007669"/>
    <property type="project" value="UniProtKB-KW"/>
</dbReference>
<keyword evidence="3" id="KW-1185">Reference proteome</keyword>
<dbReference type="Gene3D" id="3.40.710.10">
    <property type="entry name" value="DD-peptidase/beta-lactamase superfamily"/>
    <property type="match status" value="1"/>
</dbReference>
<dbReference type="InterPro" id="IPR012338">
    <property type="entry name" value="Beta-lactam/transpept-like"/>
</dbReference>
<evidence type="ECO:0000313" key="3">
    <source>
        <dbReference type="Proteomes" id="UP001428290"/>
    </source>
</evidence>
<feature type="domain" description="Beta-lactamase-related" evidence="1">
    <location>
        <begin position="36"/>
        <end position="214"/>
    </location>
</feature>
<organism evidence="2 3">
    <name type="scientific">Herpetosiphon gulosus</name>
    <dbReference type="NCBI Taxonomy" id="1973496"/>
    <lineage>
        <taxon>Bacteria</taxon>
        <taxon>Bacillati</taxon>
        <taxon>Chloroflexota</taxon>
        <taxon>Chloroflexia</taxon>
        <taxon>Herpetosiphonales</taxon>
        <taxon>Herpetosiphonaceae</taxon>
        <taxon>Herpetosiphon</taxon>
    </lineage>
</organism>
<dbReference type="InterPro" id="IPR050789">
    <property type="entry name" value="Diverse_Enzym_Activities"/>
</dbReference>
<sequence>MGFAEHTGNLVTENFKYGVALGWNSRPADYQGPNNVYEFLPTMLKTDVHGQRFSYQTPNTDVLAWIIKRVLNCSLAEAVSGFIWQKLGAERDALWVVDSACAETAGSGFCSTLRDMARFGQMLLRRGTFNRQQILPETAILALEAGGDQAAFERSAIAHPSNANYSYNYQWWHTHNQHGAYIANGYGGQMLYIAPKAELVFAKMSSYPTPTPDGSEFYAAMGAIPSLIAALQA</sequence>
<dbReference type="PANTHER" id="PTHR43283:SF7">
    <property type="entry name" value="BETA-LACTAMASE-RELATED DOMAIN-CONTAINING PROTEIN"/>
    <property type="match status" value="1"/>
</dbReference>
<evidence type="ECO:0000313" key="2">
    <source>
        <dbReference type="EMBL" id="GAA5528422.1"/>
    </source>
</evidence>
<keyword evidence="2" id="KW-0378">Hydrolase</keyword>
<protein>
    <submittedName>
        <fullName evidence="2">6-aminohexanoate-dimer hydrolase</fullName>
    </submittedName>
</protein>